<evidence type="ECO:0000256" key="6">
    <source>
        <dbReference type="SAM" id="Phobius"/>
    </source>
</evidence>
<dbReference type="Pfam" id="PF01810">
    <property type="entry name" value="LysE"/>
    <property type="match status" value="1"/>
</dbReference>
<keyword evidence="4 6" id="KW-1133">Transmembrane helix</keyword>
<evidence type="ECO:0000256" key="1">
    <source>
        <dbReference type="ARBA" id="ARBA00004651"/>
    </source>
</evidence>
<dbReference type="KEGG" id="lsd:EMK97_10275"/>
<reference evidence="7 8" key="1">
    <citation type="submission" date="2018-12" db="EMBL/GenBank/DDBJ databases">
        <title>Complete genome of Litorilituus sediminis.</title>
        <authorList>
            <person name="Liu A."/>
            <person name="Rong J."/>
        </authorList>
    </citation>
    <scope>NUCLEOTIDE SEQUENCE [LARGE SCALE GENOMIC DNA]</scope>
    <source>
        <strain evidence="7 8">JCM 17549</strain>
    </source>
</reference>
<feature type="transmembrane region" description="Helical" evidence="6">
    <location>
        <begin position="12"/>
        <end position="29"/>
    </location>
</feature>
<keyword evidence="8" id="KW-1185">Reference proteome</keyword>
<gene>
    <name evidence="7" type="ORF">EMK97_10275</name>
</gene>
<dbReference type="AlphaFoldDB" id="A0A4P6P3H3"/>
<dbReference type="InterPro" id="IPR001123">
    <property type="entry name" value="LeuE-type"/>
</dbReference>
<dbReference type="EMBL" id="CP034759">
    <property type="protein sequence ID" value="QBG36066.1"/>
    <property type="molecule type" value="Genomic_DNA"/>
</dbReference>
<dbReference type="PANTHER" id="PTHR30086">
    <property type="entry name" value="ARGININE EXPORTER PROTEIN ARGO"/>
    <property type="match status" value="1"/>
</dbReference>
<dbReference type="GO" id="GO:0015171">
    <property type="term" value="F:amino acid transmembrane transporter activity"/>
    <property type="evidence" value="ECO:0007669"/>
    <property type="project" value="TreeGrafter"/>
</dbReference>
<keyword evidence="3 6" id="KW-0812">Transmembrane</keyword>
<evidence type="ECO:0000256" key="5">
    <source>
        <dbReference type="ARBA" id="ARBA00023136"/>
    </source>
</evidence>
<evidence type="ECO:0000313" key="7">
    <source>
        <dbReference type="EMBL" id="QBG36066.1"/>
    </source>
</evidence>
<dbReference type="RefSeq" id="WP_130601856.1">
    <property type="nucleotide sequence ID" value="NZ_CP034759.1"/>
</dbReference>
<dbReference type="PANTHER" id="PTHR30086:SF20">
    <property type="entry name" value="ARGININE EXPORTER PROTEIN ARGO-RELATED"/>
    <property type="match status" value="1"/>
</dbReference>
<name>A0A4P6P3H3_9GAMM</name>
<feature type="transmembrane region" description="Helical" evidence="6">
    <location>
        <begin position="108"/>
        <end position="128"/>
    </location>
</feature>
<feature type="transmembrane region" description="Helical" evidence="6">
    <location>
        <begin position="41"/>
        <end position="62"/>
    </location>
</feature>
<evidence type="ECO:0000313" key="8">
    <source>
        <dbReference type="Proteomes" id="UP000290244"/>
    </source>
</evidence>
<comment type="subcellular location">
    <subcellularLocation>
        <location evidence="1">Cell membrane</location>
        <topology evidence="1">Multi-pass membrane protein</topology>
    </subcellularLocation>
</comment>
<dbReference type="GO" id="GO:0005886">
    <property type="term" value="C:plasma membrane"/>
    <property type="evidence" value="ECO:0007669"/>
    <property type="project" value="UniProtKB-SubCell"/>
</dbReference>
<feature type="transmembrane region" description="Helical" evidence="6">
    <location>
        <begin position="68"/>
        <end position="87"/>
    </location>
</feature>
<dbReference type="Proteomes" id="UP000290244">
    <property type="component" value="Chromosome"/>
</dbReference>
<feature type="transmembrane region" description="Helical" evidence="6">
    <location>
        <begin position="183"/>
        <end position="204"/>
    </location>
</feature>
<evidence type="ECO:0000256" key="2">
    <source>
        <dbReference type="ARBA" id="ARBA00022475"/>
    </source>
</evidence>
<accession>A0A4P6P3H3</accession>
<evidence type="ECO:0000256" key="3">
    <source>
        <dbReference type="ARBA" id="ARBA00022692"/>
    </source>
</evidence>
<protein>
    <submittedName>
        <fullName evidence="7">Amino acid transporter</fullName>
    </submittedName>
</protein>
<evidence type="ECO:0000256" key="4">
    <source>
        <dbReference type="ARBA" id="ARBA00022989"/>
    </source>
</evidence>
<dbReference type="OrthoDB" id="5638726at2"/>
<organism evidence="7 8">
    <name type="scientific">Litorilituus sediminis</name>
    <dbReference type="NCBI Taxonomy" id="718192"/>
    <lineage>
        <taxon>Bacteria</taxon>
        <taxon>Pseudomonadati</taxon>
        <taxon>Pseudomonadota</taxon>
        <taxon>Gammaproteobacteria</taxon>
        <taxon>Alteromonadales</taxon>
        <taxon>Colwelliaceae</taxon>
        <taxon>Litorilituus</taxon>
    </lineage>
</organism>
<sequence length="206" mass="22482">MSLLVMTKGFTLALSMIIPIGSQNSLLLNQGINRNHHVMTATLFVLYDVILMTLGIFGGSLILSSSDLLFTLLTWGGIAFLFSYGLMSFKAAYQGNTPNAVLSKEHKSAKIVILTSLIVTFLNPHAYIDTVMVIGSVGGQYSGDAKLYFLLGTILASMVWFSCLAFGAAKFSTQLSQPKVKRVIDSVIGIIMWAIAWSLFITWLNK</sequence>
<keyword evidence="2" id="KW-1003">Cell membrane</keyword>
<proteinExistence type="predicted"/>
<feature type="transmembrane region" description="Helical" evidence="6">
    <location>
        <begin position="148"/>
        <end position="171"/>
    </location>
</feature>
<keyword evidence="5 6" id="KW-0472">Membrane</keyword>